<evidence type="ECO:0000256" key="5">
    <source>
        <dbReference type="ARBA" id="ARBA00022840"/>
    </source>
</evidence>
<dbReference type="GO" id="GO:0005524">
    <property type="term" value="F:ATP binding"/>
    <property type="evidence" value="ECO:0007669"/>
    <property type="project" value="UniProtKB-KW"/>
</dbReference>
<proteinExistence type="predicted"/>
<dbReference type="InterPro" id="IPR008271">
    <property type="entry name" value="Ser/Thr_kinase_AS"/>
</dbReference>
<dbReference type="GO" id="GO:0004674">
    <property type="term" value="F:protein serine/threonine kinase activity"/>
    <property type="evidence" value="ECO:0007669"/>
    <property type="project" value="UniProtKB-KW"/>
</dbReference>
<keyword evidence="2" id="KW-0808">Transferase</keyword>
<name>A0A8J7PMZ6_9BACT</name>
<dbReference type="EMBL" id="JAFLCK010000025">
    <property type="protein sequence ID" value="MBN8661800.1"/>
    <property type="molecule type" value="Genomic_DNA"/>
</dbReference>
<dbReference type="SMART" id="SM00220">
    <property type="entry name" value="S_TKc"/>
    <property type="match status" value="1"/>
</dbReference>
<dbReference type="Pfam" id="PF00069">
    <property type="entry name" value="Pkinase"/>
    <property type="match status" value="1"/>
</dbReference>
<feature type="domain" description="Protein kinase" evidence="8">
    <location>
        <begin position="33"/>
        <end position="311"/>
    </location>
</feature>
<feature type="region of interest" description="Disordered" evidence="6">
    <location>
        <begin position="390"/>
        <end position="416"/>
    </location>
</feature>
<dbReference type="Gene3D" id="3.80.10.10">
    <property type="entry name" value="Ribonuclease Inhibitor"/>
    <property type="match status" value="1"/>
</dbReference>
<dbReference type="PANTHER" id="PTHR43671">
    <property type="entry name" value="SERINE/THREONINE-PROTEIN KINASE NEK"/>
    <property type="match status" value="1"/>
</dbReference>
<evidence type="ECO:0000256" key="3">
    <source>
        <dbReference type="ARBA" id="ARBA00022741"/>
    </source>
</evidence>
<dbReference type="AlphaFoldDB" id="A0A8J7PMZ6"/>
<keyword evidence="7" id="KW-1133">Transmembrane helix</keyword>
<evidence type="ECO:0000256" key="7">
    <source>
        <dbReference type="SAM" id="Phobius"/>
    </source>
</evidence>
<dbReference type="CDD" id="cd14014">
    <property type="entry name" value="STKc_PknB_like"/>
    <property type="match status" value="1"/>
</dbReference>
<evidence type="ECO:0000313" key="10">
    <source>
        <dbReference type="Proteomes" id="UP000664277"/>
    </source>
</evidence>
<dbReference type="PROSITE" id="PS00108">
    <property type="entry name" value="PROTEIN_KINASE_ST"/>
    <property type="match status" value="1"/>
</dbReference>
<evidence type="ECO:0000256" key="2">
    <source>
        <dbReference type="ARBA" id="ARBA00022679"/>
    </source>
</evidence>
<keyword evidence="4 9" id="KW-0418">Kinase</keyword>
<organism evidence="9 10">
    <name type="scientific">Candidatus Obscuribacter phosphatis</name>
    <dbReference type="NCBI Taxonomy" id="1906157"/>
    <lineage>
        <taxon>Bacteria</taxon>
        <taxon>Bacillati</taxon>
        <taxon>Candidatus Melainabacteria</taxon>
        <taxon>Candidatus Obscuribacterales</taxon>
        <taxon>Candidatus Obscuribacteraceae</taxon>
        <taxon>Candidatus Obscuribacter</taxon>
    </lineage>
</organism>
<reference evidence="9" key="1">
    <citation type="submission" date="2021-02" db="EMBL/GenBank/DDBJ databases">
        <title>Genome-Resolved Metagenomics of a Microbial Community Performing Photosynthetic Biological Nutrient Removal.</title>
        <authorList>
            <person name="Mcdaniel E.A."/>
        </authorList>
    </citation>
    <scope>NUCLEOTIDE SEQUENCE</scope>
    <source>
        <strain evidence="9">UWPOB_OBS1</strain>
    </source>
</reference>
<evidence type="ECO:0000256" key="6">
    <source>
        <dbReference type="SAM" id="MobiDB-lite"/>
    </source>
</evidence>
<keyword evidence="7" id="KW-0472">Membrane</keyword>
<dbReference type="InterPro" id="IPR032675">
    <property type="entry name" value="LRR_dom_sf"/>
</dbReference>
<keyword evidence="3" id="KW-0547">Nucleotide-binding</keyword>
<dbReference type="PANTHER" id="PTHR43671:SF13">
    <property type="entry name" value="SERINE_THREONINE-PROTEIN KINASE NEK2"/>
    <property type="match status" value="1"/>
</dbReference>
<dbReference type="SUPFAM" id="SSF52047">
    <property type="entry name" value="RNI-like"/>
    <property type="match status" value="1"/>
</dbReference>
<sequence length="765" mass="85177">MKNSDETILSNSQDENSPEYLNKGEILGSESKYKILSFIGQGAAGQVYRVQQLEKTEQNTNSQFALKILLGSQQSPQVLTRFLTEIEVIARLDHGNIVKIVDGGLYKNKVPYYVMELVEGATLAEKLKSQGLPPLPETLKIFISVADALSHAHGKRIMHRDIKPSNIVIADEHKEKNIYARVKVVDFGIAKLIGRENSDQALTGKGEIFGSPLYMSPEQAQGGKLDERSDIYSLGCTLFECLTGKPPFQGRNLVETLTAHVEAQPPRLSKVRPGAKFPKSLEDFLDHLLSKSPQDRPQNMAQVEEILESILEELGIESEIEKTEQLKSLAEKKTKRRKIATGIVGGATTEDSKAIYGVLTISSISLVLVTLVVAALLFIKGQEKTSNTEVRTPISPLLPPDKLKEIGSAPKPPEPTVERAESLLKVKIKAGQYFQKSQPTTLGAKSGLDNVFHIPEGLDLGVIQVEMNKDSIAKVSEGSPKSTDPANLFLEVGLPKVYSRVNKDLLLPEIGGYTYIVDIADSSDGKRLFIGDHPQLLKGFRPRDLKEIVFKEAEGNKYDLSQFTTTVIPYFTELTSYEIPTFRLNENAIKSIAAAKHLIALNLHDCGLPLKALTPIKQLNLAEITLSGNKSEDPTALLACLDKKRRLEKIHLYGLKATPALIKLIFSTERRQVDLIDMEVPFSTLLEVSPKISLRTLHLKNTKLAPNQFYQIYQRIAKVEKLQYFESNFDEVKCQKVFETLHKINPKVEVFIEAKHRNPLQYLAE</sequence>
<feature type="region of interest" description="Disordered" evidence="6">
    <location>
        <begin position="1"/>
        <end position="21"/>
    </location>
</feature>
<keyword evidence="9" id="KW-0723">Serine/threonine-protein kinase</keyword>
<dbReference type="PROSITE" id="PS50011">
    <property type="entry name" value="PROTEIN_KINASE_DOM"/>
    <property type="match status" value="1"/>
</dbReference>
<accession>A0A8J7PMZ6</accession>
<evidence type="ECO:0000256" key="1">
    <source>
        <dbReference type="ARBA" id="ARBA00012513"/>
    </source>
</evidence>
<comment type="caution">
    <text evidence="9">The sequence shown here is derived from an EMBL/GenBank/DDBJ whole genome shotgun (WGS) entry which is preliminary data.</text>
</comment>
<dbReference type="InterPro" id="IPR000719">
    <property type="entry name" value="Prot_kinase_dom"/>
</dbReference>
<gene>
    <name evidence="9" type="ORF">J0M35_15645</name>
</gene>
<evidence type="ECO:0000256" key="4">
    <source>
        <dbReference type="ARBA" id="ARBA00022777"/>
    </source>
</evidence>
<dbReference type="InterPro" id="IPR050660">
    <property type="entry name" value="NEK_Ser/Thr_kinase"/>
</dbReference>
<dbReference type="InterPro" id="IPR011009">
    <property type="entry name" value="Kinase-like_dom_sf"/>
</dbReference>
<evidence type="ECO:0000259" key="8">
    <source>
        <dbReference type="PROSITE" id="PS50011"/>
    </source>
</evidence>
<dbReference type="Proteomes" id="UP000664277">
    <property type="component" value="Unassembled WGS sequence"/>
</dbReference>
<dbReference type="Gene3D" id="1.10.510.10">
    <property type="entry name" value="Transferase(Phosphotransferase) domain 1"/>
    <property type="match status" value="1"/>
</dbReference>
<feature type="compositionally biased region" description="Polar residues" evidence="6">
    <location>
        <begin position="1"/>
        <end position="15"/>
    </location>
</feature>
<dbReference type="Gene3D" id="3.30.200.20">
    <property type="entry name" value="Phosphorylase Kinase, domain 1"/>
    <property type="match status" value="1"/>
</dbReference>
<protein>
    <recommendedName>
        <fullName evidence="1">non-specific serine/threonine protein kinase</fullName>
        <ecNumber evidence="1">2.7.11.1</ecNumber>
    </recommendedName>
</protein>
<dbReference type="SUPFAM" id="SSF56112">
    <property type="entry name" value="Protein kinase-like (PK-like)"/>
    <property type="match status" value="1"/>
</dbReference>
<keyword evidence="7" id="KW-0812">Transmembrane</keyword>
<keyword evidence="5" id="KW-0067">ATP-binding</keyword>
<dbReference type="EC" id="2.7.11.1" evidence="1"/>
<feature type="transmembrane region" description="Helical" evidence="7">
    <location>
        <begin position="354"/>
        <end position="379"/>
    </location>
</feature>
<evidence type="ECO:0000313" key="9">
    <source>
        <dbReference type="EMBL" id="MBN8661800.1"/>
    </source>
</evidence>